<proteinExistence type="predicted"/>
<dbReference type="EMBL" id="LN483157">
    <property type="protein sequence ID" value="CED84352.1"/>
    <property type="molecule type" value="Genomic_DNA"/>
</dbReference>
<dbReference type="Gene3D" id="3.80.10.10">
    <property type="entry name" value="Ribonuclease Inhibitor"/>
    <property type="match status" value="1"/>
</dbReference>
<feature type="domain" description="F-box" evidence="2">
    <location>
        <begin position="176"/>
        <end position="242"/>
    </location>
</feature>
<protein>
    <submittedName>
        <fullName evidence="4">F-box protein containing LRR</fullName>
    </submittedName>
</protein>
<sequence length="828" mass="90256">MVDHASAMSSDSSSSSFPSSDSRPVAFVSSPHQSPLPPHLSTSVSYSPSSLASSIPQTPRGSWSTTSSPYIISSSAIPFPRGPADKHASSAESSARLVVESRLSITKTEKDSMEFEGRRSVGVIDPSNKSQTRNSSITLGPVVSTNPSLLSLTRPITPVPITNPVERTPIDYFGSVLPREIKLHVFRSLLDLWKADEYKDRVKANRWVGEAAGRRELVRLSRVSKEWFNLIHDGELWPSLSIRDFFCIPSSPPETKTTSQSVSVGSILLIAARSSSFLRTIDLKGLSKITSAEVCALAMSAAGQPIDTDERDRTVPLEAGLIDGSSVEQLLTRLKKLDLEGCRGFSEHALHNLLAKSPTLTHLNLKAVPCVSNSTLALIGSQIPLLISLNVSRCSQLTTLGILSLFRIPAPDEPPTSAYVPSNIREIRLAGFQTVDRVTIDALARGLPALRILDLSHSEGLTDDLLDRFVRWEAVYNEPLSGQTKVVLARKELGIIGREKRSLATLKLLDLAGCEGVTDRGIEFLTDLAPNLEMLDLSGVGRGLRDEGLIRFTSGLKKLKRIDLEDATELTDSFLDSLGRGESKGKEKTELTWVGLAGCKRFSEAGLRHVVERCDKLNVLLIDNTKATDRVVTEFLGACICRGEVGAEISITDCRAVSKFNIMKQYQRAARPRRGWFGYEALPFQYAPPVRPCAPAEPGRSEMDDRRVVLRSFWGRSLVDRTRRDILRENETLERRIEQNAGLTRRSLTETGGTVLSGVGGGWGRRRSFLAGWSTGQTGRAAGTGTAWSGRRRAGSAPGTPIGEISGQDGSSDDSQRDRSPRTGCTVM</sequence>
<dbReference type="Pfam" id="PF12937">
    <property type="entry name" value="F-box-like"/>
    <property type="match status" value="1"/>
</dbReference>
<dbReference type="PANTHER" id="PTHR13318">
    <property type="entry name" value="PARTNER OF PAIRED, ISOFORM B-RELATED"/>
    <property type="match status" value="1"/>
</dbReference>
<reference evidence="4" key="1">
    <citation type="submission" date="2014-08" db="EMBL/GenBank/DDBJ databases">
        <authorList>
            <person name="Sharma Rahul"/>
            <person name="Thines Marco"/>
        </authorList>
    </citation>
    <scope>NUCLEOTIDE SEQUENCE</scope>
</reference>
<feature type="compositionally biased region" description="Low complexity" evidence="1">
    <location>
        <begin position="29"/>
        <end position="54"/>
    </location>
</feature>
<dbReference type="GO" id="GO:0019005">
    <property type="term" value="C:SCF ubiquitin ligase complex"/>
    <property type="evidence" value="ECO:0007669"/>
    <property type="project" value="TreeGrafter"/>
</dbReference>
<feature type="domain" description="F-box/LRR-repeat protein 15-like leucin rich repeat" evidence="3">
    <location>
        <begin position="530"/>
        <end position="615"/>
    </location>
</feature>
<dbReference type="SUPFAM" id="SSF81383">
    <property type="entry name" value="F-box domain"/>
    <property type="match status" value="1"/>
</dbReference>
<dbReference type="Gene3D" id="1.20.1280.50">
    <property type="match status" value="1"/>
</dbReference>
<dbReference type="InterPro" id="IPR032675">
    <property type="entry name" value="LRR_dom_sf"/>
</dbReference>
<dbReference type="InterPro" id="IPR036047">
    <property type="entry name" value="F-box-like_dom_sf"/>
</dbReference>
<dbReference type="SMART" id="SM00367">
    <property type="entry name" value="LRR_CC"/>
    <property type="match status" value="9"/>
</dbReference>
<evidence type="ECO:0000256" key="1">
    <source>
        <dbReference type="SAM" id="MobiDB-lite"/>
    </source>
</evidence>
<dbReference type="InterPro" id="IPR057207">
    <property type="entry name" value="FBXL15_LRR"/>
</dbReference>
<name>A0A0F7SQ70_PHARH</name>
<feature type="compositionally biased region" description="Low complexity" evidence="1">
    <location>
        <begin position="774"/>
        <end position="810"/>
    </location>
</feature>
<dbReference type="SUPFAM" id="SSF52047">
    <property type="entry name" value="RNI-like"/>
    <property type="match status" value="1"/>
</dbReference>
<accession>A0A0F7SQ70</accession>
<evidence type="ECO:0000259" key="2">
    <source>
        <dbReference type="Pfam" id="PF12937"/>
    </source>
</evidence>
<feature type="region of interest" description="Disordered" evidence="1">
    <location>
        <begin position="1"/>
        <end position="66"/>
    </location>
</feature>
<dbReference type="Pfam" id="PF25372">
    <property type="entry name" value="DUF7885"/>
    <property type="match status" value="1"/>
</dbReference>
<evidence type="ECO:0000313" key="4">
    <source>
        <dbReference type="EMBL" id="CED84352.1"/>
    </source>
</evidence>
<feature type="compositionally biased region" description="Low complexity" evidence="1">
    <location>
        <begin position="1"/>
        <end position="22"/>
    </location>
</feature>
<organism evidence="4">
    <name type="scientific">Phaffia rhodozyma</name>
    <name type="common">Yeast</name>
    <name type="synonym">Xanthophyllomyces dendrorhous</name>
    <dbReference type="NCBI Taxonomy" id="264483"/>
    <lineage>
        <taxon>Eukaryota</taxon>
        <taxon>Fungi</taxon>
        <taxon>Dikarya</taxon>
        <taxon>Basidiomycota</taxon>
        <taxon>Agaricomycotina</taxon>
        <taxon>Tremellomycetes</taxon>
        <taxon>Cystofilobasidiales</taxon>
        <taxon>Mrakiaceae</taxon>
        <taxon>Phaffia</taxon>
    </lineage>
</organism>
<dbReference type="InterPro" id="IPR006553">
    <property type="entry name" value="Leu-rich_rpt_Cys-con_subtyp"/>
</dbReference>
<feature type="region of interest" description="Disordered" evidence="1">
    <location>
        <begin position="774"/>
        <end position="828"/>
    </location>
</feature>
<dbReference type="InterPro" id="IPR001810">
    <property type="entry name" value="F-box_dom"/>
</dbReference>
<dbReference type="AlphaFoldDB" id="A0A0F7SQ70"/>
<dbReference type="GO" id="GO:0031146">
    <property type="term" value="P:SCF-dependent proteasomal ubiquitin-dependent protein catabolic process"/>
    <property type="evidence" value="ECO:0007669"/>
    <property type="project" value="TreeGrafter"/>
</dbReference>
<evidence type="ECO:0000259" key="3">
    <source>
        <dbReference type="Pfam" id="PF25372"/>
    </source>
</evidence>